<dbReference type="GO" id="GO:0046872">
    <property type="term" value="F:metal ion binding"/>
    <property type="evidence" value="ECO:0007669"/>
    <property type="project" value="UniProtKB-KW"/>
</dbReference>
<dbReference type="SUPFAM" id="SSF56529">
    <property type="entry name" value="FAH"/>
    <property type="match status" value="1"/>
</dbReference>
<dbReference type="GO" id="GO:0018773">
    <property type="term" value="F:acetylpyruvate hydrolase activity"/>
    <property type="evidence" value="ECO:0007669"/>
    <property type="project" value="TreeGrafter"/>
</dbReference>
<evidence type="ECO:0000259" key="2">
    <source>
        <dbReference type="Pfam" id="PF01557"/>
    </source>
</evidence>
<evidence type="ECO:0000256" key="1">
    <source>
        <dbReference type="ARBA" id="ARBA00022723"/>
    </source>
</evidence>
<keyword evidence="4" id="KW-1185">Reference proteome</keyword>
<dbReference type="EMBL" id="LMWJ01000038">
    <property type="protein sequence ID" value="KUM67234.1"/>
    <property type="molecule type" value="Genomic_DNA"/>
</dbReference>
<comment type="caution">
    <text evidence="3">The sequence shown here is derived from an EMBL/GenBank/DDBJ whole genome shotgun (WGS) entry which is preliminary data.</text>
</comment>
<accession>A0A117NTU7</accession>
<sequence>MKLRLHPYEIDGRPDVVVEDHDGYRTSVRRLAEAFGDPFPADVAELAAGGHVPALVDRFRAHRAAGRPGLDLGEVSLADTLLLTSVPQIWGVGLNFARHASDLETAQPTAGPGSYLRPYSCVIPNGAPIVIPRQSSRVTAEAELGIVLAKDTKNVPADKAFEHILGFTVVLDMTAEDAIRENPRHIPWSKGFDTFCSIGPCLVLRDQERCEDIGGVSIATYRNGSLVARNTVDAMKYDPARLVEYFSAGRTLPAGTVISTGTPGATVIAPGDTVRAEVSGVGVLEHPVEAA</sequence>
<protein>
    <recommendedName>
        <fullName evidence="2">Fumarylacetoacetase-like C-terminal domain-containing protein</fullName>
    </recommendedName>
</protein>
<proteinExistence type="predicted"/>
<dbReference type="Gene3D" id="3.90.850.10">
    <property type="entry name" value="Fumarylacetoacetase-like, C-terminal domain"/>
    <property type="match status" value="1"/>
</dbReference>
<evidence type="ECO:0000313" key="3">
    <source>
        <dbReference type="EMBL" id="KUM67234.1"/>
    </source>
</evidence>
<gene>
    <name evidence="3" type="ORF">AQI70_36465</name>
</gene>
<feature type="domain" description="Fumarylacetoacetase-like C-terminal" evidence="2">
    <location>
        <begin position="88"/>
        <end position="288"/>
    </location>
</feature>
<dbReference type="Pfam" id="PF01557">
    <property type="entry name" value="FAA_hydrolase"/>
    <property type="match status" value="1"/>
</dbReference>
<organism evidence="3 4">
    <name type="scientific">Streptomyces curacoi</name>
    <dbReference type="NCBI Taxonomy" id="146536"/>
    <lineage>
        <taxon>Bacteria</taxon>
        <taxon>Bacillati</taxon>
        <taxon>Actinomycetota</taxon>
        <taxon>Actinomycetes</taxon>
        <taxon>Kitasatosporales</taxon>
        <taxon>Streptomycetaceae</taxon>
        <taxon>Streptomyces</taxon>
    </lineage>
</organism>
<name>A0A117NTU7_9ACTN</name>
<dbReference type="InterPro" id="IPR011234">
    <property type="entry name" value="Fumarylacetoacetase-like_C"/>
</dbReference>
<dbReference type="STRING" id="146536.AQI70_36465"/>
<dbReference type="OrthoDB" id="9805307at2"/>
<dbReference type="RefSeq" id="WP_062156745.1">
    <property type="nucleotide sequence ID" value="NZ_KQ948002.1"/>
</dbReference>
<evidence type="ECO:0000313" key="4">
    <source>
        <dbReference type="Proteomes" id="UP000054024"/>
    </source>
</evidence>
<dbReference type="InterPro" id="IPR036663">
    <property type="entry name" value="Fumarylacetoacetase_C_sf"/>
</dbReference>
<dbReference type="PANTHER" id="PTHR11820:SF7">
    <property type="entry name" value="ACYLPYRUVASE FAHD1, MITOCHONDRIAL"/>
    <property type="match status" value="1"/>
</dbReference>
<reference evidence="3 4" key="1">
    <citation type="submission" date="2015-10" db="EMBL/GenBank/DDBJ databases">
        <title>Draft genome sequence of Streptomyces curacoi DSM 40107, type strain for the species Streptomyces curacoi.</title>
        <authorList>
            <person name="Ruckert C."/>
            <person name="Winkler A."/>
            <person name="Kalinowski J."/>
            <person name="Kampfer P."/>
            <person name="Glaeser S."/>
        </authorList>
    </citation>
    <scope>NUCLEOTIDE SEQUENCE [LARGE SCALE GENOMIC DNA]</scope>
    <source>
        <strain evidence="3 4">DSM 40107</strain>
    </source>
</reference>
<keyword evidence="1" id="KW-0479">Metal-binding</keyword>
<dbReference type="AlphaFoldDB" id="A0A117NTU7"/>
<dbReference type="Proteomes" id="UP000054024">
    <property type="component" value="Unassembled WGS sequence"/>
</dbReference>
<dbReference type="PANTHER" id="PTHR11820">
    <property type="entry name" value="ACYLPYRUVASE"/>
    <property type="match status" value="1"/>
</dbReference>